<gene>
    <name evidence="3" type="ORF">DI603_02155</name>
</gene>
<dbReference type="InterPro" id="IPR013424">
    <property type="entry name" value="Ice-binding_C"/>
</dbReference>
<dbReference type="NCBIfam" id="TIGR02595">
    <property type="entry name" value="PEP_CTERM"/>
    <property type="match status" value="1"/>
</dbReference>
<evidence type="ECO:0000313" key="3">
    <source>
        <dbReference type="EMBL" id="PZP36778.1"/>
    </source>
</evidence>
<organism evidence="3 4">
    <name type="scientific">Roseateles depolymerans</name>
    <dbReference type="NCBI Taxonomy" id="76731"/>
    <lineage>
        <taxon>Bacteria</taxon>
        <taxon>Pseudomonadati</taxon>
        <taxon>Pseudomonadota</taxon>
        <taxon>Betaproteobacteria</taxon>
        <taxon>Burkholderiales</taxon>
        <taxon>Sphaerotilaceae</taxon>
        <taxon>Roseateles</taxon>
    </lineage>
</organism>
<evidence type="ECO:0000259" key="2">
    <source>
        <dbReference type="Pfam" id="PF13449"/>
    </source>
</evidence>
<feature type="domain" description="Phytase-like" evidence="2">
    <location>
        <begin position="68"/>
        <end position="406"/>
    </location>
</feature>
<dbReference type="Pfam" id="PF13449">
    <property type="entry name" value="Phytase-like"/>
    <property type="match status" value="1"/>
</dbReference>
<comment type="caution">
    <text evidence="3">The sequence shown here is derived from an EMBL/GenBank/DDBJ whole genome shotgun (WGS) entry which is preliminary data.</text>
</comment>
<sequence>MKTTRVLLCAAGSALALGITPLASAGSASLEGWALMPAATFSDGPTSGQFASGNGASPLNNPPYLNLQPVQGFSGVLQGAGSSYRFLVDNGFGTQANSADSVLRMYAVLPDFRTATGGSGTVSAADWSTGAARTSFDASTRITLSDPSRQIGFAIQADYAQYYNGSASLNPSGIAVDASIRANKLLTGADFDVEGVRQDKNGNLWFGDEFGPFLVKTDATGRVLSRDVPMAGVYAPENPYRGSTPANLGSSRGFEGLAINANGDRLYTLLEGTVTGDPAKTLRINEFNIDTNTYTPQQWVYKLEADGTNIGDMTAINDHEFIVIERNGSTATSGGTPFKKLFKIDLNKRNADGSVEKVELVDLMNIADPNDLNGDGKTVFDFPYVTIENVHVIDANTLLVVNDNNFPGGGGRAATSDNTEFLKIHLDQALDVSPVPEPSQWALLLGGLSLTGFTALRRRPR</sequence>
<dbReference type="AlphaFoldDB" id="A0A2W5E1N5"/>
<name>A0A2W5E1N5_9BURK</name>
<evidence type="ECO:0000313" key="4">
    <source>
        <dbReference type="Proteomes" id="UP000249633"/>
    </source>
</evidence>
<feature type="signal peptide" evidence="1">
    <location>
        <begin position="1"/>
        <end position="25"/>
    </location>
</feature>
<reference evidence="3 4" key="1">
    <citation type="submission" date="2017-08" db="EMBL/GenBank/DDBJ databases">
        <title>Infants hospitalized years apart are colonized by the same room-sourced microbial strains.</title>
        <authorList>
            <person name="Brooks B."/>
            <person name="Olm M.R."/>
            <person name="Firek B.A."/>
            <person name="Baker R."/>
            <person name="Thomas B.C."/>
            <person name="Morowitz M.J."/>
            <person name="Banfield J.F."/>
        </authorList>
    </citation>
    <scope>NUCLEOTIDE SEQUENCE [LARGE SCALE GENOMIC DNA]</scope>
    <source>
        <strain evidence="3">S2_012_000_R2_81</strain>
    </source>
</reference>
<keyword evidence="1" id="KW-0732">Signal</keyword>
<evidence type="ECO:0000256" key="1">
    <source>
        <dbReference type="SAM" id="SignalP"/>
    </source>
</evidence>
<protein>
    <submittedName>
        <fullName evidence="3">PEP-CTERM sorting domain-containing protein</fullName>
    </submittedName>
</protein>
<dbReference type="PANTHER" id="PTHR37957">
    <property type="entry name" value="BLR7070 PROTEIN"/>
    <property type="match status" value="1"/>
</dbReference>
<dbReference type="PANTHER" id="PTHR37957:SF1">
    <property type="entry name" value="PHYTASE-LIKE DOMAIN-CONTAINING PROTEIN"/>
    <property type="match status" value="1"/>
</dbReference>
<proteinExistence type="predicted"/>
<dbReference type="Proteomes" id="UP000249633">
    <property type="component" value="Unassembled WGS sequence"/>
</dbReference>
<feature type="chain" id="PRO_5016078364" evidence="1">
    <location>
        <begin position="26"/>
        <end position="461"/>
    </location>
</feature>
<dbReference type="EMBL" id="QFOD01000001">
    <property type="protein sequence ID" value="PZP36778.1"/>
    <property type="molecule type" value="Genomic_DNA"/>
</dbReference>
<accession>A0A2W5E1N5</accession>
<dbReference type="InterPro" id="IPR027372">
    <property type="entry name" value="Phytase-like_dom"/>
</dbReference>